<dbReference type="NCBIfam" id="TIGR00046">
    <property type="entry name" value="RsmE family RNA methyltransferase"/>
    <property type="match status" value="1"/>
</dbReference>
<evidence type="ECO:0000256" key="9">
    <source>
        <dbReference type="ARBA" id="ARBA00025699"/>
    </source>
</evidence>
<dbReference type="Gene3D" id="3.40.1280.10">
    <property type="match status" value="1"/>
</dbReference>
<keyword evidence="5" id="KW-0698">rRNA processing</keyword>
<comment type="catalytic activity">
    <reaction evidence="10">
        <text>uridine(1498) in 16S rRNA + S-adenosyl-L-methionine = N(3)-methyluridine(1498) in 16S rRNA + S-adenosyl-L-homocysteine + H(+)</text>
        <dbReference type="Rhea" id="RHEA:42920"/>
        <dbReference type="Rhea" id="RHEA-COMP:10283"/>
        <dbReference type="Rhea" id="RHEA-COMP:10284"/>
        <dbReference type="ChEBI" id="CHEBI:15378"/>
        <dbReference type="ChEBI" id="CHEBI:57856"/>
        <dbReference type="ChEBI" id="CHEBI:59789"/>
        <dbReference type="ChEBI" id="CHEBI:65315"/>
        <dbReference type="ChEBI" id="CHEBI:74502"/>
        <dbReference type="EC" id="2.1.1.193"/>
    </reaction>
</comment>
<evidence type="ECO:0000256" key="10">
    <source>
        <dbReference type="ARBA" id="ARBA00047944"/>
    </source>
</evidence>
<reference evidence="12" key="1">
    <citation type="journal article" date="2020" name="mSystems">
        <title>Genome- and Community-Level Interaction Insights into Carbon Utilization and Element Cycling Functions of Hydrothermarchaeota in Hydrothermal Sediment.</title>
        <authorList>
            <person name="Zhou Z."/>
            <person name="Liu Y."/>
            <person name="Xu W."/>
            <person name="Pan J."/>
            <person name="Luo Z.H."/>
            <person name="Li M."/>
        </authorList>
    </citation>
    <scope>NUCLEOTIDE SEQUENCE [LARGE SCALE GENOMIC DNA]</scope>
    <source>
        <strain evidence="12">SpSt-1182</strain>
    </source>
</reference>
<evidence type="ECO:0000256" key="3">
    <source>
        <dbReference type="ARBA" id="ARBA00012328"/>
    </source>
</evidence>
<evidence type="ECO:0000313" key="12">
    <source>
        <dbReference type="EMBL" id="HDQ99447.1"/>
    </source>
</evidence>
<sequence length="97" mass="10424">AWEDERERSLDDVMDRAASRVMLVVGPEGGLEESEIRMLRRVGAASFSLGPRPMRAELAATAALSALMHARGELVPRPVARLGGDEGVTDKVPGKEV</sequence>
<keyword evidence="8" id="KW-0949">S-adenosyl-L-methionine</keyword>
<comment type="similarity">
    <text evidence="2">Belongs to the RNA methyltransferase RsmE family.</text>
</comment>
<organism evidence="12">
    <name type="scientific">candidate division WOR-3 bacterium</name>
    <dbReference type="NCBI Taxonomy" id="2052148"/>
    <lineage>
        <taxon>Bacteria</taxon>
        <taxon>Bacteria division WOR-3</taxon>
    </lineage>
</organism>
<dbReference type="GO" id="GO:0005737">
    <property type="term" value="C:cytoplasm"/>
    <property type="evidence" value="ECO:0007669"/>
    <property type="project" value="UniProtKB-SubCell"/>
</dbReference>
<dbReference type="GO" id="GO:0070475">
    <property type="term" value="P:rRNA base methylation"/>
    <property type="evidence" value="ECO:0007669"/>
    <property type="project" value="TreeGrafter"/>
</dbReference>
<accession>A0A7V0T5B3</accession>
<evidence type="ECO:0000256" key="6">
    <source>
        <dbReference type="ARBA" id="ARBA00022603"/>
    </source>
</evidence>
<name>A0A7V0T5B3_UNCW3</name>
<dbReference type="EC" id="2.1.1.193" evidence="3"/>
<dbReference type="InterPro" id="IPR029026">
    <property type="entry name" value="tRNA_m1G_MTases_N"/>
</dbReference>
<dbReference type="Proteomes" id="UP000885672">
    <property type="component" value="Unassembled WGS sequence"/>
</dbReference>
<keyword evidence="6 12" id="KW-0489">Methyltransferase</keyword>
<dbReference type="InterPro" id="IPR046886">
    <property type="entry name" value="RsmE_MTase_dom"/>
</dbReference>
<dbReference type="AlphaFoldDB" id="A0A7V0T5B3"/>
<gene>
    <name evidence="12" type="ORF">ENN51_04080</name>
</gene>
<evidence type="ECO:0000256" key="1">
    <source>
        <dbReference type="ARBA" id="ARBA00004496"/>
    </source>
</evidence>
<evidence type="ECO:0000256" key="4">
    <source>
        <dbReference type="ARBA" id="ARBA00022490"/>
    </source>
</evidence>
<dbReference type="PANTHER" id="PTHR30027">
    <property type="entry name" value="RIBOSOMAL RNA SMALL SUBUNIT METHYLTRANSFERASE E"/>
    <property type="match status" value="1"/>
</dbReference>
<comment type="subcellular location">
    <subcellularLocation>
        <location evidence="1">Cytoplasm</location>
    </subcellularLocation>
</comment>
<feature type="non-terminal residue" evidence="12">
    <location>
        <position position="1"/>
    </location>
</feature>
<comment type="function">
    <text evidence="9">Specifically methylates the N3 position of the uracil ring of uridine 1498 (m3U1498) in 16S rRNA. Acts on the fully assembled 30S ribosomal subunit.</text>
</comment>
<proteinExistence type="inferred from homology"/>
<dbReference type="Pfam" id="PF04452">
    <property type="entry name" value="Methyltrans_RNA"/>
    <property type="match status" value="1"/>
</dbReference>
<dbReference type="InterPro" id="IPR006700">
    <property type="entry name" value="RsmE"/>
</dbReference>
<evidence type="ECO:0000256" key="2">
    <source>
        <dbReference type="ARBA" id="ARBA00005528"/>
    </source>
</evidence>
<evidence type="ECO:0000259" key="11">
    <source>
        <dbReference type="Pfam" id="PF04452"/>
    </source>
</evidence>
<dbReference type="GO" id="GO:0070042">
    <property type="term" value="F:rRNA (uridine-N3-)-methyltransferase activity"/>
    <property type="evidence" value="ECO:0007669"/>
    <property type="project" value="TreeGrafter"/>
</dbReference>
<evidence type="ECO:0000256" key="5">
    <source>
        <dbReference type="ARBA" id="ARBA00022552"/>
    </source>
</evidence>
<feature type="domain" description="Ribosomal RNA small subunit methyltransferase E methyltransferase" evidence="11">
    <location>
        <begin position="8"/>
        <end position="68"/>
    </location>
</feature>
<evidence type="ECO:0000256" key="8">
    <source>
        <dbReference type="ARBA" id="ARBA00022691"/>
    </source>
</evidence>
<evidence type="ECO:0000256" key="7">
    <source>
        <dbReference type="ARBA" id="ARBA00022679"/>
    </source>
</evidence>
<dbReference type="EMBL" id="DSBX01000155">
    <property type="protein sequence ID" value="HDQ99447.1"/>
    <property type="molecule type" value="Genomic_DNA"/>
</dbReference>
<keyword evidence="7 12" id="KW-0808">Transferase</keyword>
<dbReference type="PANTHER" id="PTHR30027:SF3">
    <property type="entry name" value="16S RRNA (URACIL(1498)-N(3))-METHYLTRANSFERASE"/>
    <property type="match status" value="1"/>
</dbReference>
<dbReference type="SUPFAM" id="SSF75217">
    <property type="entry name" value="alpha/beta knot"/>
    <property type="match status" value="1"/>
</dbReference>
<comment type="caution">
    <text evidence="12">The sequence shown here is derived from an EMBL/GenBank/DDBJ whole genome shotgun (WGS) entry which is preliminary data.</text>
</comment>
<protein>
    <recommendedName>
        <fullName evidence="3">16S rRNA (uracil(1498)-N(3))-methyltransferase</fullName>
        <ecNumber evidence="3">2.1.1.193</ecNumber>
    </recommendedName>
</protein>
<dbReference type="InterPro" id="IPR029028">
    <property type="entry name" value="Alpha/beta_knot_MTases"/>
</dbReference>
<keyword evidence="4" id="KW-0963">Cytoplasm</keyword>